<evidence type="ECO:0000256" key="1">
    <source>
        <dbReference type="SAM" id="MobiDB-lite"/>
    </source>
</evidence>
<evidence type="ECO:0000313" key="3">
    <source>
        <dbReference type="Proteomes" id="UP000594262"/>
    </source>
</evidence>
<protein>
    <submittedName>
        <fullName evidence="2">Uncharacterized protein</fullName>
    </submittedName>
</protein>
<keyword evidence="3" id="KW-1185">Reference proteome</keyword>
<accession>A0A7M5V3R6</accession>
<reference evidence="2" key="1">
    <citation type="submission" date="2021-01" db="UniProtKB">
        <authorList>
            <consortium name="EnsemblMetazoa"/>
        </authorList>
    </citation>
    <scope>IDENTIFICATION</scope>
</reference>
<name>A0A7M5V3R6_9CNID</name>
<dbReference type="SUPFAM" id="SSF52540">
    <property type="entry name" value="P-loop containing nucleoside triphosphate hydrolases"/>
    <property type="match status" value="1"/>
</dbReference>
<dbReference type="Proteomes" id="UP000594262">
    <property type="component" value="Unplaced"/>
</dbReference>
<feature type="compositionally biased region" description="Pro residues" evidence="1">
    <location>
        <begin position="165"/>
        <end position="176"/>
    </location>
</feature>
<dbReference type="AlphaFoldDB" id="A0A7M5V3R6"/>
<organism evidence="2 3">
    <name type="scientific">Clytia hemisphaerica</name>
    <dbReference type="NCBI Taxonomy" id="252671"/>
    <lineage>
        <taxon>Eukaryota</taxon>
        <taxon>Metazoa</taxon>
        <taxon>Cnidaria</taxon>
        <taxon>Hydrozoa</taxon>
        <taxon>Hydroidolina</taxon>
        <taxon>Leptothecata</taxon>
        <taxon>Obeliida</taxon>
        <taxon>Clytiidae</taxon>
        <taxon>Clytia</taxon>
    </lineage>
</organism>
<sequence length="483" mass="55400">MADADVTLPCEPRDTKRTYLLTYSQADLARVPTTDCFAEIVLEALAQGKSTAKLIKWAACREPHADGGKHFHLIMHLSKPRKWSPLFDYIKDKWGFNVNFQYTTQGYLRGYRYVIKEKLVECVVHSPDHPDLASCRSPQSTKGFVTSSQNAKRRRLSKQLEKAAPAPPPVTPPPTNPTTAHHDKETPLRPPPTTQYKTPRVNKDDVTRFIKRNNLKTIEDLLGEAKRREVEGLPDIYNFIARQSEIMLETQIKMVWRLEGAPEVAARKKLSRMDVILSFMEKPCVEDCDGKWLEAAIEILDNNNINVFSFAQAMRECLIVGRAKYFNVFLHGPKNCGKSFLLNPLEDIFRCFMNPTEGKYCWVGLDDCEVAVLQDLRWSPNLIKWSDFLVLLEGQTVHLARPKNVFPTDLTIHKSNKLPFFASSKAPLVFLDSDNKEVTKETEMMDTRWKLIKFTYSMPEESLRRISECPHCFSVLLTRGMED</sequence>
<dbReference type="EnsemblMetazoa" id="CLYHEMT001897.1">
    <property type="protein sequence ID" value="CLYHEMP001897.1"/>
    <property type="gene ID" value="CLYHEMG001897"/>
</dbReference>
<dbReference type="OrthoDB" id="5957838at2759"/>
<feature type="region of interest" description="Disordered" evidence="1">
    <location>
        <begin position="130"/>
        <end position="199"/>
    </location>
</feature>
<dbReference type="Gene3D" id="3.40.1310.20">
    <property type="match status" value="1"/>
</dbReference>
<evidence type="ECO:0000313" key="2">
    <source>
        <dbReference type="EnsemblMetazoa" id="CLYHEMP001897.1"/>
    </source>
</evidence>
<dbReference type="Gene3D" id="3.40.50.300">
    <property type="entry name" value="P-loop containing nucleotide triphosphate hydrolases"/>
    <property type="match status" value="1"/>
</dbReference>
<dbReference type="InterPro" id="IPR027417">
    <property type="entry name" value="P-loop_NTPase"/>
</dbReference>
<feature type="compositionally biased region" description="Polar residues" evidence="1">
    <location>
        <begin position="136"/>
        <end position="150"/>
    </location>
</feature>
<proteinExistence type="predicted"/>